<dbReference type="GO" id="GO:0016192">
    <property type="term" value="P:vesicle-mediated transport"/>
    <property type="evidence" value="ECO:0007669"/>
    <property type="project" value="InterPro"/>
</dbReference>
<dbReference type="OMA" id="EFHIFFV"/>
<sequence length="784" mass="83085">MNHLFNDPIGISSLRQECFHAIVKPLSELSGKKLLVLDKYLMNAINLLVPFRKLVELHVTNCYMLDASTASLDMAMQRLANDELNILFLCRPDLGMVKHIVDYIRADQQAVQDASARLSPTVASALMNRSYTVFFLPRVESLCQKMLLTELSPPPMIRNIDIPMFPFDVDLLSMHMPGSFRDMALHTAHEVVHSTAMALLRLKTFYGPIPRIMGVGPRALECASLVRRIATDSDLLASSSGLAGAGKIDCAIIIDRMVDPISPLVQTLTFEGLIDHFFGIDASLLPLKPAVSDQKLAMLDSSDTLYSSIRDLNLAAVGPALHRSATRIDQQYDRRHAAKTISQIREFVSDLGGLQKEHQSLGVYTNLAEHLMAATRDSDFLRALQTEQGLLSQSEDLEQTLELLEELIFRQSDALPLNRTNPLSGAGSHASKLGPMSGTSIAATTGIGSKVVPAERVLRLMSLLSLTQGGLKPKVYKTLRAHLVGSYGYEIIYTLLNFERAGLIFCQGVTMPALPYGPGPAAGAGPSLGPGSFLSGAGAGASAGPGLSTPSAYPGLRKHFHLFDEDVKETAPEDISYVHSGYAPLSVRLVERMLAAAYGSERGSTASTAAGMLSASLGSTFGAGLNLNLGLGAAVSAVSTGGAGAGAGPGAGTPVDPEAAIADRPAWRAIDEALRAAGLPGPLFDMSLDAAVVTGTTGGPGLPPGAEPAQPKTVLVVYLGGCTWSEVAALRFLTGYSSVAMQNPAGRAGSSVSPTRDYITLTTQLLAGRDVTSLLSESLAPRVE</sequence>
<accession>A0A058ZAV5</accession>
<dbReference type="EMBL" id="KB932204">
    <property type="protein sequence ID" value="KCV70557.1"/>
    <property type="molecule type" value="Genomic_DNA"/>
</dbReference>
<dbReference type="Gene3D" id="3.40.50.2060">
    <property type="match status" value="1"/>
</dbReference>
<dbReference type="Pfam" id="PF00995">
    <property type="entry name" value="Sec1"/>
    <property type="match status" value="1"/>
</dbReference>
<dbReference type="InterPro" id="IPR043154">
    <property type="entry name" value="Sec-1-like_dom1"/>
</dbReference>
<comment type="similarity">
    <text evidence="1">Belongs to the STXBP/unc-18/SEC1 family.</text>
</comment>
<dbReference type="InterPro" id="IPR027482">
    <property type="entry name" value="Sec1-like_dom2"/>
</dbReference>
<dbReference type="STRING" id="691883.A0A058ZAV5"/>
<dbReference type="Proteomes" id="UP000030693">
    <property type="component" value="Unassembled WGS sequence"/>
</dbReference>
<evidence type="ECO:0000313" key="2">
    <source>
        <dbReference type="EMBL" id="KCV70557.1"/>
    </source>
</evidence>
<gene>
    <name evidence="2" type="ORF">H696_02903</name>
</gene>
<dbReference type="PANTHER" id="PTHR11679">
    <property type="entry name" value="VESICLE PROTEIN SORTING-ASSOCIATED"/>
    <property type="match status" value="1"/>
</dbReference>
<keyword evidence="3" id="KW-1185">Reference proteome</keyword>
<dbReference type="Gene3D" id="3.90.830.10">
    <property type="entry name" value="Syntaxin Binding Protein 1, Chain A, domain 2"/>
    <property type="match status" value="1"/>
</dbReference>
<dbReference type="OrthoDB" id="10262287at2759"/>
<organism evidence="2">
    <name type="scientific">Fonticula alba</name>
    <name type="common">Slime mold</name>
    <dbReference type="NCBI Taxonomy" id="691883"/>
    <lineage>
        <taxon>Eukaryota</taxon>
        <taxon>Rotosphaerida</taxon>
        <taxon>Fonticulaceae</taxon>
        <taxon>Fonticula</taxon>
    </lineage>
</organism>
<dbReference type="Gene3D" id="3.40.50.1910">
    <property type="match status" value="1"/>
</dbReference>
<evidence type="ECO:0000256" key="1">
    <source>
        <dbReference type="ARBA" id="ARBA00009884"/>
    </source>
</evidence>
<dbReference type="RefSeq" id="XP_009495073.1">
    <property type="nucleotide sequence ID" value="XM_009496798.1"/>
</dbReference>
<protein>
    <submittedName>
        <fullName evidence="2">Uncharacterized protein</fullName>
    </submittedName>
</protein>
<dbReference type="InterPro" id="IPR043127">
    <property type="entry name" value="Sec-1-like_dom3a"/>
</dbReference>
<dbReference type="InterPro" id="IPR043155">
    <property type="entry name" value="VPS33_dom3b"/>
</dbReference>
<dbReference type="InterPro" id="IPR036045">
    <property type="entry name" value="Sec1-like_sf"/>
</dbReference>
<dbReference type="Gene3D" id="1.25.40.850">
    <property type="match status" value="1"/>
</dbReference>
<name>A0A058ZAV5_FONAL</name>
<dbReference type="AlphaFoldDB" id="A0A058ZAV5"/>
<evidence type="ECO:0000313" key="3">
    <source>
        <dbReference type="Proteomes" id="UP000030693"/>
    </source>
</evidence>
<dbReference type="eggNOG" id="KOG1302">
    <property type="taxonomic scope" value="Eukaryota"/>
</dbReference>
<reference evidence="2" key="1">
    <citation type="submission" date="2013-04" db="EMBL/GenBank/DDBJ databases">
        <title>The Genome Sequence of Fonticula alba ATCC 38817.</title>
        <authorList>
            <consortium name="The Broad Institute Genomics Platform"/>
            <person name="Russ C."/>
            <person name="Cuomo C."/>
            <person name="Burger G."/>
            <person name="Gray M.W."/>
            <person name="Holland P.W.H."/>
            <person name="King N."/>
            <person name="Lang F.B.F."/>
            <person name="Roger A.J."/>
            <person name="Ruiz-Trillo I."/>
            <person name="Brown M."/>
            <person name="Walker B."/>
            <person name="Young S."/>
            <person name="Zeng Q."/>
            <person name="Gargeya S."/>
            <person name="Fitzgerald M."/>
            <person name="Haas B."/>
            <person name="Abouelleil A."/>
            <person name="Allen A.W."/>
            <person name="Alvarado L."/>
            <person name="Arachchi H.M."/>
            <person name="Berlin A.M."/>
            <person name="Chapman S.B."/>
            <person name="Gainer-Dewar J."/>
            <person name="Goldberg J."/>
            <person name="Griggs A."/>
            <person name="Gujja S."/>
            <person name="Hansen M."/>
            <person name="Howarth C."/>
            <person name="Imamovic A."/>
            <person name="Ireland A."/>
            <person name="Larimer J."/>
            <person name="McCowan C."/>
            <person name="Murphy C."/>
            <person name="Pearson M."/>
            <person name="Poon T.W."/>
            <person name="Priest M."/>
            <person name="Roberts A."/>
            <person name="Saif S."/>
            <person name="Shea T."/>
            <person name="Sisk P."/>
            <person name="Sykes S."/>
            <person name="Wortman J."/>
            <person name="Nusbaum C."/>
            <person name="Birren B."/>
        </authorList>
    </citation>
    <scope>NUCLEOTIDE SEQUENCE [LARGE SCALE GENOMIC DNA]</scope>
    <source>
        <strain evidence="2">ATCC 38817</strain>
    </source>
</reference>
<dbReference type="GeneID" id="20527628"/>
<dbReference type="SUPFAM" id="SSF56815">
    <property type="entry name" value="Sec1/munc18-like (SM) proteins"/>
    <property type="match status" value="1"/>
</dbReference>
<dbReference type="InterPro" id="IPR001619">
    <property type="entry name" value="Sec1-like"/>
</dbReference>
<proteinExistence type="inferred from homology"/>